<reference evidence="3" key="1">
    <citation type="journal article" date="2006" name="PLoS Biol.">
        <title>Macronuclear genome sequence of the ciliate Tetrahymena thermophila, a model eukaryote.</title>
        <authorList>
            <person name="Eisen J.A."/>
            <person name="Coyne R.S."/>
            <person name="Wu M."/>
            <person name="Wu D."/>
            <person name="Thiagarajan M."/>
            <person name="Wortman J.R."/>
            <person name="Badger J.H."/>
            <person name="Ren Q."/>
            <person name="Amedeo P."/>
            <person name="Jones K.M."/>
            <person name="Tallon L.J."/>
            <person name="Delcher A.L."/>
            <person name="Salzberg S.L."/>
            <person name="Silva J.C."/>
            <person name="Haas B.J."/>
            <person name="Majoros W.H."/>
            <person name="Farzad M."/>
            <person name="Carlton J.M."/>
            <person name="Smith R.K. Jr."/>
            <person name="Garg J."/>
            <person name="Pearlman R.E."/>
            <person name="Karrer K.M."/>
            <person name="Sun L."/>
            <person name="Manning G."/>
            <person name="Elde N.C."/>
            <person name="Turkewitz A.P."/>
            <person name="Asai D.J."/>
            <person name="Wilkes D.E."/>
            <person name="Wang Y."/>
            <person name="Cai H."/>
            <person name="Collins K."/>
            <person name="Stewart B.A."/>
            <person name="Lee S.R."/>
            <person name="Wilamowska K."/>
            <person name="Weinberg Z."/>
            <person name="Ruzzo W.L."/>
            <person name="Wloga D."/>
            <person name="Gaertig J."/>
            <person name="Frankel J."/>
            <person name="Tsao C.-C."/>
            <person name="Gorovsky M.A."/>
            <person name="Keeling P.J."/>
            <person name="Waller R.F."/>
            <person name="Patron N.J."/>
            <person name="Cherry J.M."/>
            <person name="Stover N.A."/>
            <person name="Krieger C.J."/>
            <person name="del Toro C."/>
            <person name="Ryder H.F."/>
            <person name="Williamson S.C."/>
            <person name="Barbeau R.A."/>
            <person name="Hamilton E.P."/>
            <person name="Orias E."/>
        </authorList>
    </citation>
    <scope>NUCLEOTIDE SEQUENCE [LARGE SCALE GENOMIC DNA]</scope>
    <source>
        <strain evidence="3">SB210</strain>
    </source>
</reference>
<dbReference type="AlphaFoldDB" id="Q237D5"/>
<gene>
    <name evidence="2" type="ORF">TTHERM_00082150</name>
</gene>
<dbReference type="Proteomes" id="UP000009168">
    <property type="component" value="Unassembled WGS sequence"/>
</dbReference>
<feature type="transmembrane region" description="Helical" evidence="1">
    <location>
        <begin position="12"/>
        <end position="34"/>
    </location>
</feature>
<dbReference type="InParanoid" id="Q237D5"/>
<evidence type="ECO:0000313" key="3">
    <source>
        <dbReference type="Proteomes" id="UP000009168"/>
    </source>
</evidence>
<dbReference type="KEGG" id="tet:TTHERM_00082150"/>
<dbReference type="OMA" id="WLFPFRQ"/>
<keyword evidence="1 2" id="KW-0812">Transmembrane</keyword>
<keyword evidence="3" id="KW-1185">Reference proteome</keyword>
<name>Q237D5_TETTS</name>
<dbReference type="eggNOG" id="ENOG502SYPJ">
    <property type="taxonomic scope" value="Eukaryota"/>
</dbReference>
<evidence type="ECO:0000313" key="2">
    <source>
        <dbReference type="EMBL" id="EAR92315.1"/>
    </source>
</evidence>
<dbReference type="GeneID" id="7845858"/>
<accession>Q237D5</accession>
<protein>
    <submittedName>
        <fullName evidence="2">Transmembrane protein, putative</fullName>
    </submittedName>
</protein>
<dbReference type="EMBL" id="GG662749">
    <property type="protein sequence ID" value="EAR92315.1"/>
    <property type="molecule type" value="Genomic_DNA"/>
</dbReference>
<keyword evidence="1" id="KW-0472">Membrane</keyword>
<evidence type="ECO:0000256" key="1">
    <source>
        <dbReference type="SAM" id="Phobius"/>
    </source>
</evidence>
<dbReference type="RefSeq" id="XP_001012560.1">
    <property type="nucleotide sequence ID" value="XM_001012560.1"/>
</dbReference>
<keyword evidence="1" id="KW-1133">Transmembrane helix</keyword>
<sequence>MLKGIFEALAGNLVIIWVMFILCPVYLVLGNLIANFYKNIWLMVTSRQSWVYKNLGDLSWLFPFTQSSQQIRLTDTLLISVLCGILSLLIVVAMVYNNMQEKNQKRLEKEIKEEMDKKKN</sequence>
<proteinExistence type="predicted"/>
<organism evidence="2 3">
    <name type="scientific">Tetrahymena thermophila (strain SB210)</name>
    <dbReference type="NCBI Taxonomy" id="312017"/>
    <lineage>
        <taxon>Eukaryota</taxon>
        <taxon>Sar</taxon>
        <taxon>Alveolata</taxon>
        <taxon>Ciliophora</taxon>
        <taxon>Intramacronucleata</taxon>
        <taxon>Oligohymenophorea</taxon>
        <taxon>Hymenostomatida</taxon>
        <taxon>Tetrahymenina</taxon>
        <taxon>Tetrahymenidae</taxon>
        <taxon>Tetrahymena</taxon>
    </lineage>
</organism>
<feature type="transmembrane region" description="Helical" evidence="1">
    <location>
        <begin position="77"/>
        <end position="96"/>
    </location>
</feature>
<dbReference type="HOGENOM" id="CLU_2008330_0_0_1"/>